<evidence type="ECO:0000256" key="1">
    <source>
        <dbReference type="ARBA" id="ARBA00004604"/>
    </source>
</evidence>
<dbReference type="Gene3D" id="2.40.50.140">
    <property type="entry name" value="Nucleic acid-binding proteins"/>
    <property type="match status" value="1"/>
</dbReference>
<dbReference type="AlphaFoldDB" id="A0A9N9N2E6"/>
<dbReference type="Proteomes" id="UP000789342">
    <property type="component" value="Unassembled WGS sequence"/>
</dbReference>
<proteinExistence type="predicted"/>
<keyword evidence="2" id="KW-0271">Exosome</keyword>
<sequence length="69" mass="7648">SYRLGDIVRAKVISLGDARSYYLSTMENEYGVIYAQSLAGAAMIPISWTNMQCIKTGEIESRKCAKPNI</sequence>
<evidence type="ECO:0000256" key="2">
    <source>
        <dbReference type="ARBA" id="ARBA00022835"/>
    </source>
</evidence>
<accession>A0A9N9N2E6</accession>
<dbReference type="PANTHER" id="PTHR12686">
    <property type="entry name" value="3'-5' EXORIBONUCLEASE CSL4-RELATED"/>
    <property type="match status" value="1"/>
</dbReference>
<dbReference type="GO" id="GO:0005730">
    <property type="term" value="C:nucleolus"/>
    <property type="evidence" value="ECO:0007669"/>
    <property type="project" value="UniProtKB-SubCell"/>
</dbReference>
<dbReference type="SUPFAM" id="SSF50249">
    <property type="entry name" value="Nucleic acid-binding proteins"/>
    <property type="match status" value="1"/>
</dbReference>
<dbReference type="InterPro" id="IPR012340">
    <property type="entry name" value="NA-bd_OB-fold"/>
</dbReference>
<keyword evidence="4" id="KW-1185">Reference proteome</keyword>
<dbReference type="GO" id="GO:0006396">
    <property type="term" value="P:RNA processing"/>
    <property type="evidence" value="ECO:0007669"/>
    <property type="project" value="InterPro"/>
</dbReference>
<feature type="non-terminal residue" evidence="3">
    <location>
        <position position="69"/>
    </location>
</feature>
<dbReference type="GO" id="GO:0000176">
    <property type="term" value="C:nuclear exosome (RNase complex)"/>
    <property type="evidence" value="ECO:0007669"/>
    <property type="project" value="TreeGrafter"/>
</dbReference>
<name>A0A9N9N2E6_9GLOM</name>
<protein>
    <submittedName>
        <fullName evidence="3">8060_t:CDS:1</fullName>
    </submittedName>
</protein>
<dbReference type="EMBL" id="CAJVPV010016274">
    <property type="protein sequence ID" value="CAG8697289.1"/>
    <property type="molecule type" value="Genomic_DNA"/>
</dbReference>
<gene>
    <name evidence="3" type="ORF">AMORRO_LOCUS11915</name>
</gene>
<comment type="subcellular location">
    <subcellularLocation>
        <location evidence="1">Nucleus</location>
        <location evidence="1">Nucleolus</location>
    </subcellularLocation>
</comment>
<dbReference type="InterPro" id="IPR039771">
    <property type="entry name" value="Csl4"/>
</dbReference>
<reference evidence="3" key="1">
    <citation type="submission" date="2021-06" db="EMBL/GenBank/DDBJ databases">
        <authorList>
            <person name="Kallberg Y."/>
            <person name="Tangrot J."/>
            <person name="Rosling A."/>
        </authorList>
    </citation>
    <scope>NUCLEOTIDE SEQUENCE</scope>
    <source>
        <strain evidence="3">CL551</strain>
    </source>
</reference>
<organism evidence="3 4">
    <name type="scientific">Acaulospora morrowiae</name>
    <dbReference type="NCBI Taxonomy" id="94023"/>
    <lineage>
        <taxon>Eukaryota</taxon>
        <taxon>Fungi</taxon>
        <taxon>Fungi incertae sedis</taxon>
        <taxon>Mucoromycota</taxon>
        <taxon>Glomeromycotina</taxon>
        <taxon>Glomeromycetes</taxon>
        <taxon>Diversisporales</taxon>
        <taxon>Acaulosporaceae</taxon>
        <taxon>Acaulospora</taxon>
    </lineage>
</organism>
<comment type="caution">
    <text evidence="3">The sequence shown here is derived from an EMBL/GenBank/DDBJ whole genome shotgun (WGS) entry which is preliminary data.</text>
</comment>
<evidence type="ECO:0000313" key="4">
    <source>
        <dbReference type="Proteomes" id="UP000789342"/>
    </source>
</evidence>
<dbReference type="GO" id="GO:0005737">
    <property type="term" value="C:cytoplasm"/>
    <property type="evidence" value="ECO:0007669"/>
    <property type="project" value="TreeGrafter"/>
</dbReference>
<evidence type="ECO:0000313" key="3">
    <source>
        <dbReference type="EMBL" id="CAG8697289.1"/>
    </source>
</evidence>
<dbReference type="OrthoDB" id="440760at2759"/>
<dbReference type="PANTHER" id="PTHR12686:SF8">
    <property type="entry name" value="EXOSOME COMPLEX COMPONENT CSL4"/>
    <property type="match status" value="1"/>
</dbReference>